<dbReference type="EMBL" id="BSYI01000028">
    <property type="protein sequence ID" value="GMG84009.1"/>
    <property type="molecule type" value="Genomic_DNA"/>
</dbReference>
<evidence type="ECO:0000256" key="1">
    <source>
        <dbReference type="ARBA" id="ARBA00023015"/>
    </source>
</evidence>
<dbReference type="SUPFAM" id="SSF46689">
    <property type="entry name" value="Homeodomain-like"/>
    <property type="match status" value="1"/>
</dbReference>
<evidence type="ECO:0000256" key="3">
    <source>
        <dbReference type="ARBA" id="ARBA00023163"/>
    </source>
</evidence>
<evidence type="ECO:0000259" key="5">
    <source>
        <dbReference type="PROSITE" id="PS50977"/>
    </source>
</evidence>
<reference evidence="6 7" key="1">
    <citation type="submission" date="2023-04" db="EMBL/GenBank/DDBJ databases">
        <title>Marinoamorphus aggregata gen. nov., sp. Nov., isolate from tissue of brittle star Ophioplocus japonicus.</title>
        <authorList>
            <person name="Kawano K."/>
            <person name="Sawayama S."/>
            <person name="Nakagawa S."/>
        </authorList>
    </citation>
    <scope>NUCLEOTIDE SEQUENCE [LARGE SCALE GENOMIC DNA]</scope>
    <source>
        <strain evidence="6 7">NKW23</strain>
    </source>
</reference>
<name>A0ABQ6LNW0_9RHOB</name>
<proteinExistence type="predicted"/>
<feature type="DNA-binding region" description="H-T-H motif" evidence="4">
    <location>
        <begin position="37"/>
        <end position="56"/>
    </location>
</feature>
<dbReference type="PRINTS" id="PR00455">
    <property type="entry name" value="HTHTETR"/>
</dbReference>
<comment type="caution">
    <text evidence="6">The sequence shown here is derived from an EMBL/GenBank/DDBJ whole genome shotgun (WGS) entry which is preliminary data.</text>
</comment>
<protein>
    <submittedName>
        <fullName evidence="6">TetR/AcrR family transcriptional regulator</fullName>
    </submittedName>
</protein>
<sequence>MTDAKRLTQEQRSAITSRKLRKATIELISEIGLANTTTVNIAKRAGVTRGALMHHYRDKTELVIDATREMWDTSIASTRGICRRYVDGEVDLEGFVDALWERSFTENYVSVTMDMIIAARAEERILLHVDASVEKLFESYDEAAEILFAAGNLSKEKRGLAMNMLTSLLRGLRIQNMMRNDPQVAVALRQMVTLILKGALDLEGVLDRVVAEDATRTSENDA</sequence>
<keyword evidence="1" id="KW-0805">Transcription regulation</keyword>
<evidence type="ECO:0000256" key="4">
    <source>
        <dbReference type="PROSITE-ProRule" id="PRU00335"/>
    </source>
</evidence>
<evidence type="ECO:0000313" key="7">
    <source>
        <dbReference type="Proteomes" id="UP001239909"/>
    </source>
</evidence>
<organism evidence="6 7">
    <name type="scientific">Paralimibaculum aggregatum</name>
    <dbReference type="NCBI Taxonomy" id="3036245"/>
    <lineage>
        <taxon>Bacteria</taxon>
        <taxon>Pseudomonadati</taxon>
        <taxon>Pseudomonadota</taxon>
        <taxon>Alphaproteobacteria</taxon>
        <taxon>Rhodobacterales</taxon>
        <taxon>Paracoccaceae</taxon>
        <taxon>Paralimibaculum</taxon>
    </lineage>
</organism>
<keyword evidence="3" id="KW-0804">Transcription</keyword>
<gene>
    <name evidence="6" type="ORF">LNKW23_32230</name>
</gene>
<dbReference type="Gene3D" id="1.10.357.10">
    <property type="entry name" value="Tetracycline Repressor, domain 2"/>
    <property type="match status" value="1"/>
</dbReference>
<feature type="domain" description="HTH tetR-type" evidence="5">
    <location>
        <begin position="14"/>
        <end position="74"/>
    </location>
</feature>
<dbReference type="PANTHER" id="PTHR30055:SF234">
    <property type="entry name" value="HTH-TYPE TRANSCRIPTIONAL REGULATOR BETI"/>
    <property type="match status" value="1"/>
</dbReference>
<dbReference type="InterPro" id="IPR009057">
    <property type="entry name" value="Homeodomain-like_sf"/>
</dbReference>
<keyword evidence="7" id="KW-1185">Reference proteome</keyword>
<dbReference type="Proteomes" id="UP001239909">
    <property type="component" value="Unassembled WGS sequence"/>
</dbReference>
<dbReference type="Pfam" id="PF00440">
    <property type="entry name" value="TetR_N"/>
    <property type="match status" value="1"/>
</dbReference>
<dbReference type="InterPro" id="IPR050109">
    <property type="entry name" value="HTH-type_TetR-like_transc_reg"/>
</dbReference>
<accession>A0ABQ6LNW0</accession>
<evidence type="ECO:0000313" key="6">
    <source>
        <dbReference type="EMBL" id="GMG84009.1"/>
    </source>
</evidence>
<dbReference type="InterPro" id="IPR001647">
    <property type="entry name" value="HTH_TetR"/>
</dbReference>
<dbReference type="PANTHER" id="PTHR30055">
    <property type="entry name" value="HTH-TYPE TRANSCRIPTIONAL REGULATOR RUTR"/>
    <property type="match status" value="1"/>
</dbReference>
<keyword evidence="2 4" id="KW-0238">DNA-binding</keyword>
<evidence type="ECO:0000256" key="2">
    <source>
        <dbReference type="ARBA" id="ARBA00023125"/>
    </source>
</evidence>
<dbReference type="PROSITE" id="PS50977">
    <property type="entry name" value="HTH_TETR_2"/>
    <property type="match status" value="1"/>
</dbReference>
<dbReference type="RefSeq" id="WP_285672918.1">
    <property type="nucleotide sequence ID" value="NZ_BSYI01000028.1"/>
</dbReference>